<dbReference type="EMBL" id="FUYP01000003">
    <property type="protein sequence ID" value="SKB32710.1"/>
    <property type="molecule type" value="Genomic_DNA"/>
</dbReference>
<dbReference type="SUPFAM" id="SSF47413">
    <property type="entry name" value="lambda repressor-like DNA-binding domains"/>
    <property type="match status" value="1"/>
</dbReference>
<accession>A0A1T5ACQ2</accession>
<dbReference type="PROSITE" id="PS50943">
    <property type="entry name" value="HTH_CROC1"/>
    <property type="match status" value="1"/>
</dbReference>
<protein>
    <submittedName>
        <fullName evidence="2">Helix-turn-helix domain-containing protein</fullName>
    </submittedName>
</protein>
<feature type="domain" description="HTH cro/C1-type" evidence="1">
    <location>
        <begin position="3"/>
        <end position="59"/>
    </location>
</feature>
<gene>
    <name evidence="2" type="ORF">SAMN06295937_1003103</name>
</gene>
<evidence type="ECO:0000259" key="1">
    <source>
        <dbReference type="PROSITE" id="PS50943"/>
    </source>
</evidence>
<dbReference type="SMART" id="SM00530">
    <property type="entry name" value="HTH_XRE"/>
    <property type="match status" value="1"/>
</dbReference>
<evidence type="ECO:0000313" key="2">
    <source>
        <dbReference type="EMBL" id="SKB32710.1"/>
    </source>
</evidence>
<dbReference type="Gene3D" id="1.10.260.40">
    <property type="entry name" value="lambda repressor-like DNA-binding domains"/>
    <property type="match status" value="1"/>
</dbReference>
<dbReference type="OrthoDB" id="407979at2"/>
<name>A0A1T5ACQ2_9SPHN</name>
<dbReference type="CDD" id="cd00093">
    <property type="entry name" value="HTH_XRE"/>
    <property type="match status" value="1"/>
</dbReference>
<dbReference type="GO" id="GO:0003677">
    <property type="term" value="F:DNA binding"/>
    <property type="evidence" value="ECO:0007669"/>
    <property type="project" value="InterPro"/>
</dbReference>
<proteinExistence type="predicted"/>
<dbReference type="Pfam" id="PF13560">
    <property type="entry name" value="HTH_31"/>
    <property type="match status" value="1"/>
</dbReference>
<dbReference type="InterPro" id="IPR001387">
    <property type="entry name" value="Cro/C1-type_HTH"/>
</dbReference>
<organism evidence="2 3">
    <name type="scientific">Sphingopyxis flava</name>
    <dbReference type="NCBI Taxonomy" id="1507287"/>
    <lineage>
        <taxon>Bacteria</taxon>
        <taxon>Pseudomonadati</taxon>
        <taxon>Pseudomonadota</taxon>
        <taxon>Alphaproteobacteria</taxon>
        <taxon>Sphingomonadales</taxon>
        <taxon>Sphingomonadaceae</taxon>
        <taxon>Sphingopyxis</taxon>
    </lineage>
</organism>
<dbReference type="Proteomes" id="UP000190044">
    <property type="component" value="Unassembled WGS sequence"/>
</dbReference>
<keyword evidence="3" id="KW-1185">Reference proteome</keyword>
<evidence type="ECO:0000313" key="3">
    <source>
        <dbReference type="Proteomes" id="UP000190044"/>
    </source>
</evidence>
<dbReference type="InterPro" id="IPR010982">
    <property type="entry name" value="Lambda_DNA-bd_dom_sf"/>
</dbReference>
<dbReference type="RefSeq" id="WP_079637292.1">
    <property type="nucleotide sequence ID" value="NZ_FUYP01000003.1"/>
</dbReference>
<sequence>MDLRKARQKRGWTLERVAELVGTTPMSVSRHETGQSFPRPDPLDRYLALYHGDVTEEEIRATYLKIQKARAAQAPPKEETVP</sequence>
<dbReference type="AlphaFoldDB" id="A0A1T5ACQ2"/>
<reference evidence="3" key="1">
    <citation type="submission" date="2017-02" db="EMBL/GenBank/DDBJ databases">
        <authorList>
            <person name="Varghese N."/>
            <person name="Submissions S."/>
        </authorList>
    </citation>
    <scope>NUCLEOTIDE SEQUENCE [LARGE SCALE GENOMIC DNA]</scope>
    <source>
        <strain evidence="3">R11H</strain>
    </source>
</reference>